<proteinExistence type="predicted"/>
<evidence type="ECO:0000313" key="3">
    <source>
        <dbReference type="Proteomes" id="UP000823388"/>
    </source>
</evidence>
<reference evidence="2" key="1">
    <citation type="submission" date="2020-05" db="EMBL/GenBank/DDBJ databases">
        <title>WGS assembly of Panicum virgatum.</title>
        <authorList>
            <person name="Lovell J.T."/>
            <person name="Jenkins J."/>
            <person name="Shu S."/>
            <person name="Juenger T.E."/>
            <person name="Schmutz J."/>
        </authorList>
    </citation>
    <scope>NUCLEOTIDE SEQUENCE</scope>
    <source>
        <strain evidence="2">AP13</strain>
    </source>
</reference>
<sequence length="94" mass="10007">MPCDPQTLGARPPLEPISNQPAPAPHASAAAARSPRYLEPLQDAQRTKMKPGKASDANNIVGGVKKLSSFPGKKQRPLRFKEGRCGQLSSSSDD</sequence>
<comment type="caution">
    <text evidence="2">The sequence shown here is derived from an EMBL/GenBank/DDBJ whole genome shotgun (WGS) entry which is preliminary data.</text>
</comment>
<gene>
    <name evidence="2" type="ORF">PVAP13_3KG241127</name>
</gene>
<dbReference type="AlphaFoldDB" id="A0A8T0V4V0"/>
<organism evidence="2 3">
    <name type="scientific">Panicum virgatum</name>
    <name type="common">Blackwell switchgrass</name>
    <dbReference type="NCBI Taxonomy" id="38727"/>
    <lineage>
        <taxon>Eukaryota</taxon>
        <taxon>Viridiplantae</taxon>
        <taxon>Streptophyta</taxon>
        <taxon>Embryophyta</taxon>
        <taxon>Tracheophyta</taxon>
        <taxon>Spermatophyta</taxon>
        <taxon>Magnoliopsida</taxon>
        <taxon>Liliopsida</taxon>
        <taxon>Poales</taxon>
        <taxon>Poaceae</taxon>
        <taxon>PACMAD clade</taxon>
        <taxon>Panicoideae</taxon>
        <taxon>Panicodae</taxon>
        <taxon>Paniceae</taxon>
        <taxon>Panicinae</taxon>
        <taxon>Panicum</taxon>
        <taxon>Panicum sect. Hiantes</taxon>
    </lineage>
</organism>
<evidence type="ECO:0000256" key="1">
    <source>
        <dbReference type="SAM" id="MobiDB-lite"/>
    </source>
</evidence>
<keyword evidence="3" id="KW-1185">Reference proteome</keyword>
<name>A0A8T0V4V0_PANVG</name>
<dbReference type="Proteomes" id="UP000823388">
    <property type="component" value="Chromosome 3K"/>
</dbReference>
<protein>
    <submittedName>
        <fullName evidence="2">Uncharacterized protein</fullName>
    </submittedName>
</protein>
<accession>A0A8T0V4V0</accession>
<feature type="region of interest" description="Disordered" evidence="1">
    <location>
        <begin position="1"/>
        <end position="94"/>
    </location>
</feature>
<feature type="compositionally biased region" description="Low complexity" evidence="1">
    <location>
        <begin position="25"/>
        <end position="35"/>
    </location>
</feature>
<dbReference type="EMBL" id="CM029041">
    <property type="protein sequence ID" value="KAG2628526.1"/>
    <property type="molecule type" value="Genomic_DNA"/>
</dbReference>
<evidence type="ECO:0000313" key="2">
    <source>
        <dbReference type="EMBL" id="KAG2628526.1"/>
    </source>
</evidence>